<proteinExistence type="inferred from homology"/>
<evidence type="ECO:0000259" key="12">
    <source>
        <dbReference type="SMART" id="SM00662"/>
    </source>
</evidence>
<evidence type="ECO:0000256" key="2">
    <source>
        <dbReference type="ARBA" id="ARBA00012418"/>
    </source>
</evidence>
<comment type="subunit">
    <text evidence="11">Homodimer. The RNAP catalytic core consists of 2 alpha, 1 beta, 1 beta' and 1 omega subunit. When a sigma factor is associated with the core the holoenzyme is formed, which can initiate transcription.</text>
</comment>
<comment type="domain">
    <text evidence="11">The N-terminal domain is essential for RNAP assembly and basal transcription, whereas the C-terminal domain is involved in interaction with transcriptional regulators and with upstream promoter elements.</text>
</comment>
<comment type="catalytic activity">
    <reaction evidence="10 11">
        <text>RNA(n) + a ribonucleoside 5'-triphosphate = RNA(n+1) + diphosphate</text>
        <dbReference type="Rhea" id="RHEA:21248"/>
        <dbReference type="Rhea" id="RHEA-COMP:14527"/>
        <dbReference type="Rhea" id="RHEA-COMP:17342"/>
        <dbReference type="ChEBI" id="CHEBI:33019"/>
        <dbReference type="ChEBI" id="CHEBI:61557"/>
        <dbReference type="ChEBI" id="CHEBI:140395"/>
        <dbReference type="EC" id="2.7.7.6"/>
    </reaction>
</comment>
<organism evidence="13 14">
    <name type="scientific">Mycoplasma phocoenae</name>
    <dbReference type="NCBI Taxonomy" id="754517"/>
    <lineage>
        <taxon>Bacteria</taxon>
        <taxon>Bacillati</taxon>
        <taxon>Mycoplasmatota</taxon>
        <taxon>Mollicutes</taxon>
        <taxon>Mycoplasmataceae</taxon>
        <taxon>Mycoplasma</taxon>
    </lineage>
</organism>
<keyword evidence="14" id="KW-1185">Reference proteome</keyword>
<evidence type="ECO:0000256" key="9">
    <source>
        <dbReference type="ARBA" id="ARBA00033070"/>
    </source>
</evidence>
<evidence type="ECO:0000256" key="5">
    <source>
        <dbReference type="ARBA" id="ARBA00022679"/>
    </source>
</evidence>
<dbReference type="Pfam" id="PF01000">
    <property type="entry name" value="RNA_pol_A_bac"/>
    <property type="match status" value="1"/>
</dbReference>
<dbReference type="InterPro" id="IPR036603">
    <property type="entry name" value="RBP11-like"/>
</dbReference>
<dbReference type="AlphaFoldDB" id="A0A858U3W7"/>
<reference evidence="13 14" key="1">
    <citation type="submission" date="2020-04" db="EMBL/GenBank/DDBJ databases">
        <title>Novel Mycoplasma species detected in Phocoena phocoena (harbor porpoise) from the USA.</title>
        <authorList>
            <person name="Volokhov D.V."/>
        </authorList>
    </citation>
    <scope>NUCLEOTIDE SEQUENCE [LARGE SCALE GENOMIC DNA]</scope>
    <source>
        <strain evidence="13 14">Phocoena C-264-GEN</strain>
    </source>
</reference>
<dbReference type="InterPro" id="IPR011262">
    <property type="entry name" value="DNA-dir_RNA_pol_insert"/>
</dbReference>
<dbReference type="EMBL" id="CP051481">
    <property type="protein sequence ID" value="QJG67122.1"/>
    <property type="molecule type" value="Genomic_DNA"/>
</dbReference>
<evidence type="ECO:0000256" key="4">
    <source>
        <dbReference type="ARBA" id="ARBA00022478"/>
    </source>
</evidence>
<evidence type="ECO:0000256" key="3">
    <source>
        <dbReference type="ARBA" id="ARBA00015972"/>
    </source>
</evidence>
<evidence type="ECO:0000256" key="10">
    <source>
        <dbReference type="ARBA" id="ARBA00048552"/>
    </source>
</evidence>
<dbReference type="Gene3D" id="1.10.150.20">
    <property type="entry name" value="5' to 3' exonuclease, C-terminal subdomain"/>
    <property type="match status" value="1"/>
</dbReference>
<keyword evidence="5 11" id="KW-0808">Transferase</keyword>
<comment type="similarity">
    <text evidence="1 11">Belongs to the RNA polymerase alpha chain family.</text>
</comment>
<keyword evidence="4 11" id="KW-0240">DNA-directed RNA polymerase</keyword>
<keyword evidence="6 11" id="KW-0548">Nucleotidyltransferase</keyword>
<dbReference type="GO" id="GO:0005737">
    <property type="term" value="C:cytoplasm"/>
    <property type="evidence" value="ECO:0007669"/>
    <property type="project" value="UniProtKB-ARBA"/>
</dbReference>
<dbReference type="GO" id="GO:0000428">
    <property type="term" value="C:DNA-directed RNA polymerase complex"/>
    <property type="evidence" value="ECO:0007669"/>
    <property type="project" value="UniProtKB-KW"/>
</dbReference>
<protein>
    <recommendedName>
        <fullName evidence="3 11">DNA-directed RNA polymerase subunit alpha</fullName>
        <shortName evidence="11">RNAP subunit alpha</shortName>
        <ecNumber evidence="2 11">2.7.7.6</ecNumber>
    </recommendedName>
    <alternativeName>
        <fullName evidence="9 11">RNA polymerase subunit alpha</fullName>
    </alternativeName>
    <alternativeName>
        <fullName evidence="8 11">Transcriptase subunit alpha</fullName>
    </alternativeName>
</protein>
<dbReference type="Proteomes" id="UP000501060">
    <property type="component" value="Chromosome"/>
</dbReference>
<dbReference type="KEGG" id="mphe:HGG69_02260"/>
<dbReference type="Gene3D" id="3.30.1360.10">
    <property type="entry name" value="RNA polymerase, RBP11-like subunit"/>
    <property type="match status" value="1"/>
</dbReference>
<dbReference type="SMART" id="SM00662">
    <property type="entry name" value="RPOLD"/>
    <property type="match status" value="1"/>
</dbReference>
<dbReference type="SUPFAM" id="SSF56553">
    <property type="entry name" value="Insert subdomain of RNA polymerase alpha subunit"/>
    <property type="match status" value="1"/>
</dbReference>
<comment type="function">
    <text evidence="11">DNA-dependent RNA polymerase catalyzes the transcription of DNA into RNA using the four ribonucleoside triphosphates as substrates.</text>
</comment>
<dbReference type="InterPro" id="IPR036643">
    <property type="entry name" value="RNApol_insert_sf"/>
</dbReference>
<name>A0A858U3W7_9MOLU</name>
<dbReference type="GO" id="GO:0006351">
    <property type="term" value="P:DNA-templated transcription"/>
    <property type="evidence" value="ECO:0007669"/>
    <property type="project" value="UniProtKB-UniRule"/>
</dbReference>
<dbReference type="InterPro" id="IPR011263">
    <property type="entry name" value="DNA-dir_RNA_pol_RpoA/D/Rpb3"/>
</dbReference>
<dbReference type="EC" id="2.7.7.6" evidence="2 11"/>
<dbReference type="SUPFAM" id="SSF55257">
    <property type="entry name" value="RBP11-like subunits of RNA polymerase"/>
    <property type="match status" value="1"/>
</dbReference>
<evidence type="ECO:0000256" key="7">
    <source>
        <dbReference type="ARBA" id="ARBA00023163"/>
    </source>
</evidence>
<gene>
    <name evidence="11" type="primary">rpoA</name>
    <name evidence="13" type="ORF">HGG69_02260</name>
</gene>
<dbReference type="Gene3D" id="2.170.120.12">
    <property type="entry name" value="DNA-directed RNA polymerase, insert domain"/>
    <property type="match status" value="1"/>
</dbReference>
<dbReference type="InterPro" id="IPR011260">
    <property type="entry name" value="RNAP_asu_C"/>
</dbReference>
<dbReference type="NCBIfam" id="TIGR02027">
    <property type="entry name" value="rpoA"/>
    <property type="match status" value="1"/>
</dbReference>
<evidence type="ECO:0000313" key="14">
    <source>
        <dbReference type="Proteomes" id="UP000501060"/>
    </source>
</evidence>
<dbReference type="RefSeq" id="WP_169605173.1">
    <property type="nucleotide sequence ID" value="NZ_CP051481.1"/>
</dbReference>
<feature type="region of interest" description="Alpha N-terminal domain (alpha-NTD)" evidence="11">
    <location>
        <begin position="1"/>
        <end position="245"/>
    </location>
</feature>
<dbReference type="NCBIfam" id="NF003519">
    <property type="entry name" value="PRK05182.2-5"/>
    <property type="match status" value="1"/>
</dbReference>
<evidence type="ECO:0000256" key="8">
    <source>
        <dbReference type="ARBA" id="ARBA00032524"/>
    </source>
</evidence>
<feature type="domain" description="DNA-directed RNA polymerase RpoA/D/Rpb3-type" evidence="12">
    <location>
        <begin position="21"/>
        <end position="244"/>
    </location>
</feature>
<dbReference type="Pfam" id="PF01193">
    <property type="entry name" value="RNA_pol_L"/>
    <property type="match status" value="1"/>
</dbReference>
<evidence type="ECO:0000256" key="11">
    <source>
        <dbReference type="HAMAP-Rule" id="MF_00059"/>
    </source>
</evidence>
<evidence type="ECO:0000256" key="6">
    <source>
        <dbReference type="ARBA" id="ARBA00022695"/>
    </source>
</evidence>
<dbReference type="GO" id="GO:0003899">
    <property type="term" value="F:DNA-directed RNA polymerase activity"/>
    <property type="evidence" value="ECO:0007669"/>
    <property type="project" value="UniProtKB-UniRule"/>
</dbReference>
<evidence type="ECO:0000256" key="1">
    <source>
        <dbReference type="ARBA" id="ARBA00007123"/>
    </source>
</evidence>
<dbReference type="Pfam" id="PF03118">
    <property type="entry name" value="RNA_pol_A_CTD"/>
    <property type="match status" value="1"/>
</dbReference>
<dbReference type="InterPro" id="IPR011773">
    <property type="entry name" value="DNA-dir_RpoA"/>
</dbReference>
<keyword evidence="7 11" id="KW-0804">Transcription</keyword>
<accession>A0A858U3W7</accession>
<feature type="region of interest" description="Alpha C-terminal domain (alpha-CTD)" evidence="11">
    <location>
        <begin position="265"/>
        <end position="332"/>
    </location>
</feature>
<evidence type="ECO:0000313" key="13">
    <source>
        <dbReference type="EMBL" id="QJG67122.1"/>
    </source>
</evidence>
<dbReference type="CDD" id="cd06928">
    <property type="entry name" value="RNAP_alpha_NTD"/>
    <property type="match status" value="1"/>
</dbReference>
<dbReference type="GO" id="GO:0046983">
    <property type="term" value="F:protein dimerization activity"/>
    <property type="evidence" value="ECO:0007669"/>
    <property type="project" value="InterPro"/>
</dbReference>
<dbReference type="SUPFAM" id="SSF47789">
    <property type="entry name" value="C-terminal domain of RNA polymerase alpha subunit"/>
    <property type="match status" value="1"/>
</dbReference>
<dbReference type="GO" id="GO:0003677">
    <property type="term" value="F:DNA binding"/>
    <property type="evidence" value="ECO:0007669"/>
    <property type="project" value="UniProtKB-UniRule"/>
</dbReference>
<sequence length="332" mass="37841">MEKMAKINYSELTSEKINDFISTFSLKPLSRGYANTLGTALRRTLLSSITSCASFAVKINGVNHEFDILKGVREDIVELLGNIRQIRFIYNEELFEAPGSFVKIYFHTNKDGLITAGDIDFPSGLEIINPDLEIAHLFEGELEFELYIRAGRGFIDFEDNKRIIREYENRFESKIKSGQVLAIDSDFSPIKKISYEVEELNSASLVIEEELKLRIETDGTVTAKDALSHASQILIAHFQVIGNIENIEEINLFDSVKIEKENNEMRSMDIEKLELSVRSINALHRAGYRKVEDLLSLTEEEFSNIKNLGKKSVDDIMNKILLFKENLNKGEE</sequence>
<dbReference type="HAMAP" id="MF_00059">
    <property type="entry name" value="RNApol_bact_RpoA"/>
    <property type="match status" value="1"/>
</dbReference>